<organism evidence="2 3">
    <name type="scientific">Candidatus Berkelbacteria bacterium RIFOXYA2_FULL_43_10</name>
    <dbReference type="NCBI Taxonomy" id="1797472"/>
    <lineage>
        <taxon>Bacteria</taxon>
        <taxon>Candidatus Berkelbacteria</taxon>
    </lineage>
</organism>
<accession>A0A1F5E723</accession>
<dbReference type="EMBL" id="MEZY01000038">
    <property type="protein sequence ID" value="OGD63131.1"/>
    <property type="molecule type" value="Genomic_DNA"/>
</dbReference>
<reference evidence="2 3" key="1">
    <citation type="journal article" date="2016" name="Nat. Commun.">
        <title>Thousands of microbial genomes shed light on interconnected biogeochemical processes in an aquifer system.</title>
        <authorList>
            <person name="Anantharaman K."/>
            <person name="Brown C.T."/>
            <person name="Hug L.A."/>
            <person name="Sharon I."/>
            <person name="Castelle C.J."/>
            <person name="Probst A.J."/>
            <person name="Thomas B.C."/>
            <person name="Singh A."/>
            <person name="Wilkins M.J."/>
            <person name="Karaoz U."/>
            <person name="Brodie E.L."/>
            <person name="Williams K.H."/>
            <person name="Hubbard S.S."/>
            <person name="Banfield J.F."/>
        </authorList>
    </citation>
    <scope>NUCLEOTIDE SEQUENCE [LARGE SCALE GENOMIC DNA]</scope>
</reference>
<gene>
    <name evidence="2" type="ORF">A2215_01540</name>
</gene>
<protein>
    <submittedName>
        <fullName evidence="2">Uncharacterized protein</fullName>
    </submittedName>
</protein>
<evidence type="ECO:0000313" key="2">
    <source>
        <dbReference type="EMBL" id="OGD63131.1"/>
    </source>
</evidence>
<name>A0A1F5E723_9BACT</name>
<feature type="compositionally biased region" description="Basic and acidic residues" evidence="1">
    <location>
        <begin position="50"/>
        <end position="60"/>
    </location>
</feature>
<sequence>MSKRDVIKIGKKSYYAERNKKGQFVDVTNIGKSIKADSKKKTSKTVKPGHGHEGDLKRKR</sequence>
<comment type="caution">
    <text evidence="2">The sequence shown here is derived from an EMBL/GenBank/DDBJ whole genome shotgun (WGS) entry which is preliminary data.</text>
</comment>
<dbReference type="AlphaFoldDB" id="A0A1F5E723"/>
<evidence type="ECO:0000313" key="3">
    <source>
        <dbReference type="Proteomes" id="UP000178583"/>
    </source>
</evidence>
<proteinExistence type="predicted"/>
<dbReference type="Proteomes" id="UP000178583">
    <property type="component" value="Unassembled WGS sequence"/>
</dbReference>
<evidence type="ECO:0000256" key="1">
    <source>
        <dbReference type="SAM" id="MobiDB-lite"/>
    </source>
</evidence>
<feature type="region of interest" description="Disordered" evidence="1">
    <location>
        <begin position="31"/>
        <end position="60"/>
    </location>
</feature>